<organism evidence="20 21">
    <name type="scientific">Phytoactinopolyspora alkaliphila</name>
    <dbReference type="NCBI Taxonomy" id="1783498"/>
    <lineage>
        <taxon>Bacteria</taxon>
        <taxon>Bacillati</taxon>
        <taxon>Actinomycetota</taxon>
        <taxon>Actinomycetes</taxon>
        <taxon>Jiangellales</taxon>
        <taxon>Jiangellaceae</taxon>
        <taxon>Phytoactinopolyspora</taxon>
    </lineage>
</organism>
<dbReference type="InterPro" id="IPR005147">
    <property type="entry name" value="tRNA_synthase_B5-dom"/>
</dbReference>
<dbReference type="Proteomes" id="UP000469185">
    <property type="component" value="Unassembled WGS sequence"/>
</dbReference>
<evidence type="ECO:0000313" key="20">
    <source>
        <dbReference type="EMBL" id="NED98483.1"/>
    </source>
</evidence>
<dbReference type="SMART" id="SM00874">
    <property type="entry name" value="B5"/>
    <property type="match status" value="1"/>
</dbReference>
<keyword evidence="21" id="KW-1185">Reference proteome</keyword>
<comment type="catalytic activity">
    <reaction evidence="14 15">
        <text>tRNA(Phe) + L-phenylalanine + ATP = L-phenylalanyl-tRNA(Phe) + AMP + diphosphate + H(+)</text>
        <dbReference type="Rhea" id="RHEA:19413"/>
        <dbReference type="Rhea" id="RHEA-COMP:9668"/>
        <dbReference type="Rhea" id="RHEA-COMP:9699"/>
        <dbReference type="ChEBI" id="CHEBI:15378"/>
        <dbReference type="ChEBI" id="CHEBI:30616"/>
        <dbReference type="ChEBI" id="CHEBI:33019"/>
        <dbReference type="ChEBI" id="CHEBI:58095"/>
        <dbReference type="ChEBI" id="CHEBI:78442"/>
        <dbReference type="ChEBI" id="CHEBI:78531"/>
        <dbReference type="ChEBI" id="CHEBI:456215"/>
        <dbReference type="EC" id="6.1.1.20"/>
    </reaction>
</comment>
<keyword evidence="6 15" id="KW-0436">Ligase</keyword>
<dbReference type="InterPro" id="IPR045060">
    <property type="entry name" value="Phe-tRNA-ligase_IIc_bsu"/>
</dbReference>
<dbReference type="SUPFAM" id="SSF50249">
    <property type="entry name" value="Nucleic acid-binding proteins"/>
    <property type="match status" value="1"/>
</dbReference>
<keyword evidence="13 15" id="KW-0030">Aminoacyl-tRNA synthetase</keyword>
<gene>
    <name evidence="15" type="primary">pheT</name>
    <name evidence="20" type="ORF">G1H11_24605</name>
</gene>
<dbReference type="SUPFAM" id="SSF55681">
    <property type="entry name" value="Class II aaRS and biotin synthetases"/>
    <property type="match status" value="1"/>
</dbReference>
<evidence type="ECO:0000256" key="16">
    <source>
        <dbReference type="PROSITE-ProRule" id="PRU00209"/>
    </source>
</evidence>
<keyword evidence="11 16" id="KW-0694">RNA-binding</keyword>
<dbReference type="PROSITE" id="PS51483">
    <property type="entry name" value="B5"/>
    <property type="match status" value="1"/>
</dbReference>
<dbReference type="EC" id="6.1.1.20" evidence="15"/>
<dbReference type="PANTHER" id="PTHR10947">
    <property type="entry name" value="PHENYLALANYL-TRNA SYNTHETASE BETA CHAIN AND LEUCINE-RICH REPEAT-CONTAINING PROTEIN 47"/>
    <property type="match status" value="1"/>
</dbReference>
<feature type="binding site" evidence="15">
    <location>
        <position position="483"/>
    </location>
    <ligand>
        <name>Mg(2+)</name>
        <dbReference type="ChEBI" id="CHEBI:18420"/>
        <note>shared with alpha subunit</note>
    </ligand>
</feature>
<name>A0A6N9YTV9_9ACTN</name>
<comment type="subcellular location">
    <subcellularLocation>
        <location evidence="1 15">Cytoplasm</location>
    </subcellularLocation>
</comment>
<feature type="binding site" evidence="15">
    <location>
        <position position="473"/>
    </location>
    <ligand>
        <name>Mg(2+)</name>
        <dbReference type="ChEBI" id="CHEBI:18420"/>
        <note>shared with alpha subunit</note>
    </ligand>
</feature>
<evidence type="ECO:0000256" key="3">
    <source>
        <dbReference type="ARBA" id="ARBA00011209"/>
    </source>
</evidence>
<keyword evidence="8 15" id="KW-0547">Nucleotide-binding</keyword>
<feature type="domain" description="B5" evidence="19">
    <location>
        <begin position="419"/>
        <end position="495"/>
    </location>
</feature>
<comment type="subunit">
    <text evidence="3 15">Tetramer of two alpha and two beta subunits.</text>
</comment>
<evidence type="ECO:0000256" key="9">
    <source>
        <dbReference type="ARBA" id="ARBA00022840"/>
    </source>
</evidence>
<feature type="domain" description="FDX-ACB" evidence="18">
    <location>
        <begin position="745"/>
        <end position="838"/>
    </location>
</feature>
<comment type="similarity">
    <text evidence="2 15">Belongs to the phenylalanyl-tRNA synthetase beta subunit family. Type 1 subfamily.</text>
</comment>
<evidence type="ECO:0000256" key="12">
    <source>
        <dbReference type="ARBA" id="ARBA00022917"/>
    </source>
</evidence>
<dbReference type="Pfam" id="PF03484">
    <property type="entry name" value="B5"/>
    <property type="match status" value="1"/>
</dbReference>
<dbReference type="Pfam" id="PF17759">
    <property type="entry name" value="tRNA_synthFbeta"/>
    <property type="match status" value="1"/>
</dbReference>
<dbReference type="PROSITE" id="PS50886">
    <property type="entry name" value="TRBD"/>
    <property type="match status" value="1"/>
</dbReference>
<reference evidence="20 21" key="1">
    <citation type="submission" date="2020-02" db="EMBL/GenBank/DDBJ databases">
        <authorList>
            <person name="Li X.-J."/>
            <person name="Feng X.-M."/>
        </authorList>
    </citation>
    <scope>NUCLEOTIDE SEQUENCE [LARGE SCALE GENOMIC DNA]</scope>
    <source>
        <strain evidence="20 21">CGMCC 4.7225</strain>
    </source>
</reference>
<dbReference type="InterPro" id="IPR033714">
    <property type="entry name" value="tRNA_bind_bactPheRS"/>
</dbReference>
<evidence type="ECO:0000256" key="14">
    <source>
        <dbReference type="ARBA" id="ARBA00049255"/>
    </source>
</evidence>
<dbReference type="Pfam" id="PF03147">
    <property type="entry name" value="FDX-ACB"/>
    <property type="match status" value="1"/>
</dbReference>
<dbReference type="FunFam" id="3.30.70.380:FF:000001">
    <property type="entry name" value="Phenylalanine--tRNA ligase beta subunit"/>
    <property type="match status" value="1"/>
</dbReference>
<dbReference type="CDD" id="cd00769">
    <property type="entry name" value="PheRS_beta_core"/>
    <property type="match status" value="1"/>
</dbReference>
<evidence type="ECO:0000256" key="15">
    <source>
        <dbReference type="HAMAP-Rule" id="MF_00283"/>
    </source>
</evidence>
<dbReference type="AlphaFoldDB" id="A0A6N9YTV9"/>
<dbReference type="InterPro" id="IPR045864">
    <property type="entry name" value="aa-tRNA-synth_II/BPL/LPL"/>
</dbReference>
<evidence type="ECO:0000256" key="10">
    <source>
        <dbReference type="ARBA" id="ARBA00022842"/>
    </source>
</evidence>
<feature type="binding site" evidence="15">
    <location>
        <position position="479"/>
    </location>
    <ligand>
        <name>Mg(2+)</name>
        <dbReference type="ChEBI" id="CHEBI:18420"/>
        <note>shared with alpha subunit</note>
    </ligand>
</feature>
<dbReference type="Pfam" id="PF01588">
    <property type="entry name" value="tRNA_bind"/>
    <property type="match status" value="1"/>
</dbReference>
<dbReference type="Gene3D" id="3.50.40.10">
    <property type="entry name" value="Phenylalanyl-trna Synthetase, Chain B, domain 3"/>
    <property type="match status" value="1"/>
</dbReference>
<dbReference type="InterPro" id="IPR036690">
    <property type="entry name" value="Fdx_antiC-bd_sf"/>
</dbReference>
<sequence>MRVPLSWLRDYVHLPAEIPSRDVATRLIRAGLEVETVHEAGSDVTGPVVIGRVLEFSEETHKNGKTVRWCSVDVGPEHNVDRSSESTVGAASRGVVCGARNFEAGDLVVVCLPGAVLPGGFAITARKTYGHVSDGMICSARELGLGEDHSGIMVLGPDEGEPGDDAIQVLHLRDDVLDIAVTPDRGYCLSVRGVAREVATAYGLEFRDPGAADPAMPAGEPGYPVEVADAERCPVFAARTVTGFDPAAPSPRWLQRRVQLAGMRPISLAVDVTNYVMLELGQPIHGYDRDLLRGPVVVRRAEEGEKLTTLDGVVRTLDADDLLITDESGPIGLAGVMGGGTTELGAGTTSVVIEAANFEAAGIARTARRHKLPSEASKRFERGVDPALPVVAATRVAQLLAELGGATVEPGVTITGGGAVPASLEISAGLPTKIVGVEYTSEEVVRSLETVGAAVAKDASGILTVTPPSWRPDLTDPHDLVEEVARLRGYDSIPSVLPVAPPGHGVTFGQRLRRRVERAVAAAGFVEAPSYPFVGESDFDALGFPADDARRRALRLANPISDEQPLLRTTLLPGLLATVRRNVGRGATDVAVFESGLVFRQDDAPLPQPPRLPVHRRPSDNELAALEAALPHQPRRIAVALCGDLEPAGWWGPSRPATWADAVDAARLVAEAAGAEVRVEADQHTPWHPGRCAALYVGQTLVGHAGELHPRVLSTLGLPARTSAMELELDRFPATDEPVRAPSVSTFPVATQDVALVVDQAVPAASVQEALVEGAGELLESVRLFDVYSGAQVGEGRKSLAYALRFRAPDRTLTVEETTAARDAAVAVAAERTGAALRS</sequence>
<evidence type="ECO:0000259" key="19">
    <source>
        <dbReference type="PROSITE" id="PS51483"/>
    </source>
</evidence>
<keyword evidence="5 16" id="KW-0820">tRNA-binding</keyword>
<dbReference type="RefSeq" id="WP_163821320.1">
    <property type="nucleotide sequence ID" value="NZ_JAAGOB010000022.1"/>
</dbReference>
<evidence type="ECO:0000256" key="2">
    <source>
        <dbReference type="ARBA" id="ARBA00008653"/>
    </source>
</evidence>
<dbReference type="InterPro" id="IPR041616">
    <property type="entry name" value="PheRS_beta_core"/>
</dbReference>
<comment type="caution">
    <text evidence="20">The sequence shown here is derived from an EMBL/GenBank/DDBJ whole genome shotgun (WGS) entry which is preliminary data.</text>
</comment>
<dbReference type="FunFam" id="3.50.40.10:FF:000001">
    <property type="entry name" value="Phenylalanine--tRNA ligase beta subunit"/>
    <property type="match status" value="1"/>
</dbReference>
<dbReference type="InterPro" id="IPR012340">
    <property type="entry name" value="NA-bd_OB-fold"/>
</dbReference>
<dbReference type="HAMAP" id="MF_00283">
    <property type="entry name" value="Phe_tRNA_synth_beta1"/>
    <property type="match status" value="1"/>
</dbReference>
<dbReference type="Gene3D" id="3.30.930.10">
    <property type="entry name" value="Bira Bifunctional Protein, Domain 2"/>
    <property type="match status" value="1"/>
</dbReference>
<dbReference type="PANTHER" id="PTHR10947:SF0">
    <property type="entry name" value="PHENYLALANINE--TRNA LIGASE BETA SUBUNIT"/>
    <property type="match status" value="1"/>
</dbReference>
<protein>
    <recommendedName>
        <fullName evidence="15">Phenylalanine--tRNA ligase beta subunit</fullName>
        <ecNumber evidence="15">6.1.1.20</ecNumber>
    </recommendedName>
    <alternativeName>
        <fullName evidence="15">Phenylalanyl-tRNA synthetase beta subunit</fullName>
        <shortName evidence="15">PheRS</shortName>
    </alternativeName>
</protein>
<evidence type="ECO:0000256" key="1">
    <source>
        <dbReference type="ARBA" id="ARBA00004496"/>
    </source>
</evidence>
<dbReference type="Gene3D" id="3.30.70.380">
    <property type="entry name" value="Ferrodoxin-fold anticodon-binding domain"/>
    <property type="match status" value="1"/>
</dbReference>
<proteinExistence type="inferred from homology"/>
<evidence type="ECO:0000256" key="7">
    <source>
        <dbReference type="ARBA" id="ARBA00022723"/>
    </source>
</evidence>
<evidence type="ECO:0000259" key="18">
    <source>
        <dbReference type="PROSITE" id="PS51447"/>
    </source>
</evidence>
<evidence type="ECO:0000256" key="6">
    <source>
        <dbReference type="ARBA" id="ARBA00022598"/>
    </source>
</evidence>
<evidence type="ECO:0000259" key="17">
    <source>
        <dbReference type="PROSITE" id="PS50886"/>
    </source>
</evidence>
<dbReference type="InterPro" id="IPR005121">
    <property type="entry name" value="Fdx_antiC-bd"/>
</dbReference>
<dbReference type="Pfam" id="PF03483">
    <property type="entry name" value="B3_4"/>
    <property type="match status" value="1"/>
</dbReference>
<dbReference type="SUPFAM" id="SSF46955">
    <property type="entry name" value="Putative DNA-binding domain"/>
    <property type="match status" value="1"/>
</dbReference>
<dbReference type="SMART" id="SM00896">
    <property type="entry name" value="FDX-ACB"/>
    <property type="match status" value="1"/>
</dbReference>
<dbReference type="PROSITE" id="PS51447">
    <property type="entry name" value="FDX_ACB"/>
    <property type="match status" value="1"/>
</dbReference>
<dbReference type="GO" id="GO:0006432">
    <property type="term" value="P:phenylalanyl-tRNA aminoacylation"/>
    <property type="evidence" value="ECO:0007669"/>
    <property type="project" value="UniProtKB-UniRule"/>
</dbReference>
<evidence type="ECO:0000256" key="8">
    <source>
        <dbReference type="ARBA" id="ARBA00022741"/>
    </source>
</evidence>
<dbReference type="SMART" id="SM00873">
    <property type="entry name" value="B3_4"/>
    <property type="match status" value="1"/>
</dbReference>
<keyword evidence="4 15" id="KW-0963">Cytoplasm</keyword>
<keyword evidence="12 15" id="KW-0648">Protein biosynthesis</keyword>
<dbReference type="InterPro" id="IPR005146">
    <property type="entry name" value="B3/B4_tRNA-bd"/>
</dbReference>
<keyword evidence="7 15" id="KW-0479">Metal-binding</keyword>
<comment type="cofactor">
    <cofactor evidence="15">
        <name>Mg(2+)</name>
        <dbReference type="ChEBI" id="CHEBI:18420"/>
    </cofactor>
    <text evidence="15">Binds 2 magnesium ions per tetramer.</text>
</comment>
<dbReference type="InterPro" id="IPR002547">
    <property type="entry name" value="tRNA-bd_dom"/>
</dbReference>
<evidence type="ECO:0000256" key="5">
    <source>
        <dbReference type="ARBA" id="ARBA00022555"/>
    </source>
</evidence>
<evidence type="ECO:0000256" key="4">
    <source>
        <dbReference type="ARBA" id="ARBA00022490"/>
    </source>
</evidence>
<dbReference type="InterPro" id="IPR020825">
    <property type="entry name" value="Phe-tRNA_synthase-like_B3/B4"/>
</dbReference>
<keyword evidence="9 15" id="KW-0067">ATP-binding</keyword>
<dbReference type="EMBL" id="JAAGOB010000022">
    <property type="protein sequence ID" value="NED98483.1"/>
    <property type="molecule type" value="Genomic_DNA"/>
</dbReference>
<dbReference type="GO" id="GO:0004826">
    <property type="term" value="F:phenylalanine-tRNA ligase activity"/>
    <property type="evidence" value="ECO:0007669"/>
    <property type="project" value="UniProtKB-UniRule"/>
</dbReference>
<feature type="domain" description="TRNA-binding" evidence="17">
    <location>
        <begin position="42"/>
        <end position="167"/>
    </location>
</feature>
<dbReference type="NCBIfam" id="TIGR00472">
    <property type="entry name" value="pheT_bact"/>
    <property type="match status" value="1"/>
</dbReference>
<dbReference type="GO" id="GO:0000287">
    <property type="term" value="F:magnesium ion binding"/>
    <property type="evidence" value="ECO:0007669"/>
    <property type="project" value="UniProtKB-UniRule"/>
</dbReference>
<dbReference type="SUPFAM" id="SSF54991">
    <property type="entry name" value="Anticodon-binding domain of PheRS"/>
    <property type="match status" value="1"/>
</dbReference>
<dbReference type="GO" id="GO:0005524">
    <property type="term" value="F:ATP binding"/>
    <property type="evidence" value="ECO:0007669"/>
    <property type="project" value="UniProtKB-UniRule"/>
</dbReference>
<dbReference type="Gene3D" id="3.30.56.10">
    <property type="match status" value="2"/>
</dbReference>
<dbReference type="InterPro" id="IPR009061">
    <property type="entry name" value="DNA-bd_dom_put_sf"/>
</dbReference>
<accession>A0A6N9YTV9</accession>
<dbReference type="FunFam" id="3.30.930.10:FF:000130">
    <property type="entry name" value="Phenylalanine--tRNA ligase beta subunit"/>
    <property type="match status" value="1"/>
</dbReference>
<dbReference type="GO" id="GO:0009328">
    <property type="term" value="C:phenylalanine-tRNA ligase complex"/>
    <property type="evidence" value="ECO:0007669"/>
    <property type="project" value="TreeGrafter"/>
</dbReference>
<evidence type="ECO:0000313" key="21">
    <source>
        <dbReference type="Proteomes" id="UP000469185"/>
    </source>
</evidence>
<dbReference type="SUPFAM" id="SSF56037">
    <property type="entry name" value="PheT/TilS domain"/>
    <property type="match status" value="1"/>
</dbReference>
<keyword evidence="10 15" id="KW-0460">Magnesium</keyword>
<dbReference type="Gene3D" id="2.40.50.140">
    <property type="entry name" value="Nucleic acid-binding proteins"/>
    <property type="match status" value="1"/>
</dbReference>
<evidence type="ECO:0000256" key="11">
    <source>
        <dbReference type="ARBA" id="ARBA00022884"/>
    </source>
</evidence>
<dbReference type="GO" id="GO:0000049">
    <property type="term" value="F:tRNA binding"/>
    <property type="evidence" value="ECO:0007669"/>
    <property type="project" value="UniProtKB-UniRule"/>
</dbReference>
<evidence type="ECO:0000256" key="13">
    <source>
        <dbReference type="ARBA" id="ARBA00023146"/>
    </source>
</evidence>
<dbReference type="InterPro" id="IPR004532">
    <property type="entry name" value="Phe-tRNA-ligase_IIc_bsu_bact"/>
</dbReference>
<dbReference type="CDD" id="cd02796">
    <property type="entry name" value="tRNA_bind_bactPheRS"/>
    <property type="match status" value="1"/>
</dbReference>
<feature type="binding site" evidence="15">
    <location>
        <position position="482"/>
    </location>
    <ligand>
        <name>Mg(2+)</name>
        <dbReference type="ChEBI" id="CHEBI:18420"/>
        <note>shared with alpha subunit</note>
    </ligand>
</feature>